<gene>
    <name evidence="3" type="ORF">FYJ39_01190</name>
</gene>
<dbReference type="AlphaFoldDB" id="A0A7X2TAT8"/>
<proteinExistence type="predicted"/>
<organism evidence="3 4">
    <name type="scientific">Clostridium porci</name>
    <dbReference type="NCBI Taxonomy" id="2605778"/>
    <lineage>
        <taxon>Bacteria</taxon>
        <taxon>Bacillati</taxon>
        <taxon>Bacillota</taxon>
        <taxon>Clostridia</taxon>
        <taxon>Eubacteriales</taxon>
        <taxon>Clostridiaceae</taxon>
        <taxon>Clostridium</taxon>
    </lineage>
</organism>
<keyword evidence="2" id="KW-0812">Transmembrane</keyword>
<evidence type="ECO:0000256" key="2">
    <source>
        <dbReference type="SAM" id="Phobius"/>
    </source>
</evidence>
<dbReference type="EMBL" id="VUMD01000001">
    <property type="protein sequence ID" value="MSS35229.1"/>
    <property type="molecule type" value="Genomic_DNA"/>
</dbReference>
<dbReference type="RefSeq" id="WP_154470637.1">
    <property type="nucleotide sequence ID" value="NZ_DBEWUL010000147.1"/>
</dbReference>
<keyword evidence="4" id="KW-1185">Reference proteome</keyword>
<feature type="transmembrane region" description="Helical" evidence="2">
    <location>
        <begin position="58"/>
        <end position="76"/>
    </location>
</feature>
<comment type="caution">
    <text evidence="3">The sequence shown here is derived from an EMBL/GenBank/DDBJ whole genome shotgun (WGS) entry which is preliminary data.</text>
</comment>
<dbReference type="Proteomes" id="UP000429958">
    <property type="component" value="Unassembled WGS sequence"/>
</dbReference>
<keyword evidence="2" id="KW-1133">Transmembrane helix</keyword>
<name>A0A7X2TAT8_9CLOT</name>
<keyword evidence="2" id="KW-0472">Membrane</keyword>
<evidence type="ECO:0000313" key="3">
    <source>
        <dbReference type="EMBL" id="MSS35229.1"/>
    </source>
</evidence>
<feature type="region of interest" description="Disordered" evidence="1">
    <location>
        <begin position="1"/>
        <end position="26"/>
    </location>
</feature>
<sequence>MDKEKEAAVPENKPYKRAVEQPEEEMRSLEEERQLLNKLPLKERLYEHIHVSVRTMDRIIGCLCTLLVLVIILGMIKGK</sequence>
<reference evidence="3 4" key="1">
    <citation type="submission" date="2019-08" db="EMBL/GenBank/DDBJ databases">
        <title>In-depth cultivation of the pig gut microbiome towards novel bacterial diversity and tailored functional studies.</title>
        <authorList>
            <person name="Wylensek D."/>
            <person name="Hitch T.C.A."/>
            <person name="Clavel T."/>
        </authorList>
    </citation>
    <scope>NUCLEOTIDE SEQUENCE [LARGE SCALE GENOMIC DNA]</scope>
    <source>
        <strain evidence="3 4">WCA-389-WT-23D1</strain>
    </source>
</reference>
<accession>A0A7X2TAT8</accession>
<evidence type="ECO:0000256" key="1">
    <source>
        <dbReference type="SAM" id="MobiDB-lite"/>
    </source>
</evidence>
<protein>
    <submittedName>
        <fullName evidence="3">Uncharacterized protein</fullName>
    </submittedName>
</protein>
<evidence type="ECO:0000313" key="4">
    <source>
        <dbReference type="Proteomes" id="UP000429958"/>
    </source>
</evidence>